<evidence type="ECO:0000313" key="1">
    <source>
        <dbReference type="EMBL" id="NOV48467.1"/>
    </source>
</evidence>
<protein>
    <submittedName>
        <fullName evidence="1">Putative s02sep</fullName>
    </submittedName>
</protein>
<sequence length="104" mass="11305">MTRRCDSNPAQYERNRRFGHLVHALGRAAGGAKLPSVGLSLNASKAVSFLDEVSNDISRSLASRKAQHNVLIRYSASPVYRTSHYLPHGALDSGGIHPSYLSCL</sequence>
<organism evidence="1">
    <name type="scientific">Xenopsylla cheopis</name>
    <name type="common">Oriental rat flea</name>
    <name type="synonym">Pulex cheopis</name>
    <dbReference type="NCBI Taxonomy" id="163159"/>
    <lineage>
        <taxon>Eukaryota</taxon>
        <taxon>Metazoa</taxon>
        <taxon>Ecdysozoa</taxon>
        <taxon>Arthropoda</taxon>
        <taxon>Hexapoda</taxon>
        <taxon>Insecta</taxon>
        <taxon>Pterygota</taxon>
        <taxon>Neoptera</taxon>
        <taxon>Endopterygota</taxon>
        <taxon>Siphonaptera</taxon>
        <taxon>Pulicidae</taxon>
        <taxon>Xenopsyllinae</taxon>
        <taxon>Xenopsylla</taxon>
    </lineage>
</organism>
<reference evidence="1" key="1">
    <citation type="submission" date="2020-03" db="EMBL/GenBank/DDBJ databases">
        <title>Transcriptomic Profiling of the Digestive Tract of the Rat Flea, Xenopsylla cheopis, Following Blood Feeding and Infection with Yersinia pestis.</title>
        <authorList>
            <person name="Bland D.M."/>
            <person name="Martens C.A."/>
            <person name="Virtaneva K."/>
            <person name="Kanakabandi K."/>
            <person name="Long D."/>
            <person name="Rosenke R."/>
            <person name="Saturday G.A."/>
            <person name="Hoyt F.H."/>
            <person name="Bruno D.P."/>
            <person name="Ribeiro J.M.C."/>
            <person name="Hinnebusch J."/>
        </authorList>
    </citation>
    <scope>NUCLEOTIDE SEQUENCE</scope>
</reference>
<dbReference type="AlphaFoldDB" id="A0A6M2DUS5"/>
<accession>A0A6M2DUS5</accession>
<name>A0A6M2DUS5_XENCH</name>
<dbReference type="EMBL" id="GIIL01004741">
    <property type="protein sequence ID" value="NOV48467.1"/>
    <property type="molecule type" value="Transcribed_RNA"/>
</dbReference>
<proteinExistence type="predicted"/>